<reference evidence="1" key="1">
    <citation type="journal article" date="2020" name="Stud. Mycol.">
        <title>101 Dothideomycetes genomes: a test case for predicting lifestyles and emergence of pathogens.</title>
        <authorList>
            <person name="Haridas S."/>
            <person name="Albert R."/>
            <person name="Binder M."/>
            <person name="Bloem J."/>
            <person name="Labutti K."/>
            <person name="Salamov A."/>
            <person name="Andreopoulos B."/>
            <person name="Baker S."/>
            <person name="Barry K."/>
            <person name="Bills G."/>
            <person name="Bluhm B."/>
            <person name="Cannon C."/>
            <person name="Castanera R."/>
            <person name="Culley D."/>
            <person name="Daum C."/>
            <person name="Ezra D."/>
            <person name="Gonzalez J."/>
            <person name="Henrissat B."/>
            <person name="Kuo A."/>
            <person name="Liang C."/>
            <person name="Lipzen A."/>
            <person name="Lutzoni F."/>
            <person name="Magnuson J."/>
            <person name="Mondo S."/>
            <person name="Nolan M."/>
            <person name="Ohm R."/>
            <person name="Pangilinan J."/>
            <person name="Park H.-J."/>
            <person name="Ramirez L."/>
            <person name="Alfaro M."/>
            <person name="Sun H."/>
            <person name="Tritt A."/>
            <person name="Yoshinaga Y."/>
            <person name="Zwiers L.-H."/>
            <person name="Turgeon B."/>
            <person name="Goodwin S."/>
            <person name="Spatafora J."/>
            <person name="Crous P."/>
            <person name="Grigoriev I."/>
        </authorList>
    </citation>
    <scope>NUCLEOTIDE SEQUENCE</scope>
    <source>
        <strain evidence="1">CBS 627.86</strain>
    </source>
</reference>
<dbReference type="AlphaFoldDB" id="A0A6A5YQ93"/>
<evidence type="ECO:0000313" key="2">
    <source>
        <dbReference type="Proteomes" id="UP000799770"/>
    </source>
</evidence>
<keyword evidence="2" id="KW-1185">Reference proteome</keyword>
<proteinExistence type="predicted"/>
<dbReference type="Proteomes" id="UP000799770">
    <property type="component" value="Unassembled WGS sequence"/>
</dbReference>
<sequence length="265" mass="29479">MPYAGLQPTEVLGRVLPALGCLSTKFPIHMPRAFVSHLPNGFCGAHRRVWCWTFRQQPKLSHACNCNQKFIQVCPSTVLSCPARALFHISRPRTNLPRRSEDAVSFQPLFGPFTRQTALVLDWSTQESFICSNKPFADFYPPVSCSLKPIPTIPKPSYKEAKDFVQDFVIARSGILHSPVVLAILSRPIGGLVNSCSAFERASLREAPSSTITSRQSFQLCSWMQLARGPIFDFPYSLLFSVPAGSAISVSRLSIPRELLTRDLP</sequence>
<name>A0A6A5YQ93_9PLEO</name>
<accession>A0A6A5YQ93</accession>
<evidence type="ECO:0000313" key="1">
    <source>
        <dbReference type="EMBL" id="KAF2109305.1"/>
    </source>
</evidence>
<protein>
    <submittedName>
        <fullName evidence="1">Uncharacterized protein</fullName>
    </submittedName>
</protein>
<organism evidence="1 2">
    <name type="scientific">Lophiotrema nucula</name>
    <dbReference type="NCBI Taxonomy" id="690887"/>
    <lineage>
        <taxon>Eukaryota</taxon>
        <taxon>Fungi</taxon>
        <taxon>Dikarya</taxon>
        <taxon>Ascomycota</taxon>
        <taxon>Pezizomycotina</taxon>
        <taxon>Dothideomycetes</taxon>
        <taxon>Pleosporomycetidae</taxon>
        <taxon>Pleosporales</taxon>
        <taxon>Lophiotremataceae</taxon>
        <taxon>Lophiotrema</taxon>
    </lineage>
</organism>
<dbReference type="EMBL" id="ML977343">
    <property type="protein sequence ID" value="KAF2109305.1"/>
    <property type="molecule type" value="Genomic_DNA"/>
</dbReference>
<gene>
    <name evidence="1" type="ORF">BDV96DRAFT_244754</name>
</gene>